<organism evidence="7 8">
    <name type="scientific">Flexivirga alba</name>
    <dbReference type="NCBI Taxonomy" id="702742"/>
    <lineage>
        <taxon>Bacteria</taxon>
        <taxon>Bacillati</taxon>
        <taxon>Actinomycetota</taxon>
        <taxon>Actinomycetes</taxon>
        <taxon>Micrococcales</taxon>
        <taxon>Dermacoccaceae</taxon>
        <taxon>Flexivirga</taxon>
    </lineage>
</organism>
<reference evidence="8" key="1">
    <citation type="journal article" date="2019" name="Int. J. Syst. Evol. Microbiol.">
        <title>The Global Catalogue of Microorganisms (GCM) 10K type strain sequencing project: providing services to taxonomists for standard genome sequencing and annotation.</title>
        <authorList>
            <consortium name="The Broad Institute Genomics Platform"/>
            <consortium name="The Broad Institute Genome Sequencing Center for Infectious Disease"/>
            <person name="Wu L."/>
            <person name="Ma J."/>
        </authorList>
    </citation>
    <scope>NUCLEOTIDE SEQUENCE [LARGE SCALE GENOMIC DNA]</scope>
    <source>
        <strain evidence="8">CCUG 58127</strain>
    </source>
</reference>
<keyword evidence="4" id="KW-0788">Thiol protease</keyword>
<dbReference type="Gene3D" id="3.90.1720.10">
    <property type="entry name" value="endopeptidase domain like (from Nostoc punctiforme)"/>
    <property type="match status" value="1"/>
</dbReference>
<comment type="similarity">
    <text evidence="1">Belongs to the peptidase C40 family.</text>
</comment>
<keyword evidence="2" id="KW-0645">Protease</keyword>
<gene>
    <name evidence="7" type="ORF">ACFQDH_00960</name>
</gene>
<feature type="region of interest" description="Disordered" evidence="5">
    <location>
        <begin position="110"/>
        <end position="142"/>
    </location>
</feature>
<comment type="caution">
    <text evidence="7">The sequence shown here is derived from an EMBL/GenBank/DDBJ whole genome shotgun (WGS) entry which is preliminary data.</text>
</comment>
<dbReference type="RefSeq" id="WP_382397620.1">
    <property type="nucleotide sequence ID" value="NZ_JBHSWH010000001.1"/>
</dbReference>
<proteinExistence type="inferred from homology"/>
<dbReference type="SUPFAM" id="SSF54001">
    <property type="entry name" value="Cysteine proteinases"/>
    <property type="match status" value="1"/>
</dbReference>
<evidence type="ECO:0000256" key="2">
    <source>
        <dbReference type="ARBA" id="ARBA00022670"/>
    </source>
</evidence>
<dbReference type="PROSITE" id="PS51935">
    <property type="entry name" value="NLPC_P60"/>
    <property type="match status" value="1"/>
</dbReference>
<dbReference type="PANTHER" id="PTHR47053">
    <property type="entry name" value="MUREIN DD-ENDOPEPTIDASE MEPH-RELATED"/>
    <property type="match status" value="1"/>
</dbReference>
<dbReference type="PANTHER" id="PTHR47053:SF1">
    <property type="entry name" value="MUREIN DD-ENDOPEPTIDASE MEPH-RELATED"/>
    <property type="match status" value="1"/>
</dbReference>
<dbReference type="Pfam" id="PF00877">
    <property type="entry name" value="NLPC_P60"/>
    <property type="match status" value="1"/>
</dbReference>
<feature type="region of interest" description="Disordered" evidence="5">
    <location>
        <begin position="1"/>
        <end position="20"/>
    </location>
</feature>
<keyword evidence="3" id="KW-0378">Hydrolase</keyword>
<dbReference type="InterPro" id="IPR038765">
    <property type="entry name" value="Papain-like_cys_pep_sf"/>
</dbReference>
<dbReference type="InterPro" id="IPR051202">
    <property type="entry name" value="Peptidase_C40"/>
</dbReference>
<evidence type="ECO:0000256" key="4">
    <source>
        <dbReference type="ARBA" id="ARBA00022807"/>
    </source>
</evidence>
<evidence type="ECO:0000256" key="3">
    <source>
        <dbReference type="ARBA" id="ARBA00022801"/>
    </source>
</evidence>
<feature type="compositionally biased region" description="Polar residues" evidence="5">
    <location>
        <begin position="116"/>
        <end position="126"/>
    </location>
</feature>
<evidence type="ECO:0000256" key="1">
    <source>
        <dbReference type="ARBA" id="ARBA00007074"/>
    </source>
</evidence>
<sequence>MSILGTRGRHRAPSKLSSTFNSTARVSATVAVAGGLVASIAAPQAAQATTGVASITGPSSVDFATQASRAQALAHPLTATKAEQQLSAVRAQAQLATPVAAKRYEAPKKVVRPRATSVSRTATRPTQPVANPAPKPAPVTQAPPAASGIVGIAERYIGSPYVYGGASPAGFDCSGFTSYVYAQAGKSIPRTATAQMQMATRVSNPQPGDLIFFGNGSSAYHVAIYVGNGMMIDANHPGGTVGVRAIYSGVSGYGRI</sequence>
<keyword evidence="8" id="KW-1185">Reference proteome</keyword>
<protein>
    <submittedName>
        <fullName evidence="7">C40 family peptidase</fullName>
    </submittedName>
</protein>
<dbReference type="EMBL" id="JBHSWH010000001">
    <property type="protein sequence ID" value="MFC6703878.1"/>
    <property type="molecule type" value="Genomic_DNA"/>
</dbReference>
<evidence type="ECO:0000313" key="7">
    <source>
        <dbReference type="EMBL" id="MFC6703878.1"/>
    </source>
</evidence>
<dbReference type="Proteomes" id="UP001596298">
    <property type="component" value="Unassembled WGS sequence"/>
</dbReference>
<evidence type="ECO:0000256" key="5">
    <source>
        <dbReference type="SAM" id="MobiDB-lite"/>
    </source>
</evidence>
<evidence type="ECO:0000313" key="8">
    <source>
        <dbReference type="Proteomes" id="UP001596298"/>
    </source>
</evidence>
<evidence type="ECO:0000259" key="6">
    <source>
        <dbReference type="PROSITE" id="PS51935"/>
    </source>
</evidence>
<feature type="domain" description="NlpC/P60" evidence="6">
    <location>
        <begin position="143"/>
        <end position="256"/>
    </location>
</feature>
<dbReference type="InterPro" id="IPR000064">
    <property type="entry name" value="NLP_P60_dom"/>
</dbReference>
<name>A0ABW2AAK3_9MICO</name>
<accession>A0ABW2AAK3</accession>